<dbReference type="Gene3D" id="1.10.4190.10">
    <property type="entry name" value="Urease accessory protein UreF"/>
    <property type="match status" value="1"/>
</dbReference>
<protein>
    <recommendedName>
        <fullName evidence="3">Urease accessory protein UreF</fullName>
    </recommendedName>
</protein>
<evidence type="ECO:0000256" key="2">
    <source>
        <dbReference type="ARBA" id="ARBA00023186"/>
    </source>
</evidence>
<dbReference type="InterPro" id="IPR038277">
    <property type="entry name" value="UreF_sf"/>
</dbReference>
<reference evidence="4" key="1">
    <citation type="submission" date="2022-05" db="EMBL/GenBank/DDBJ databases">
        <authorList>
            <person name="Sun H.-N."/>
        </authorList>
    </citation>
    <scope>NUCLEOTIDE SEQUENCE</scope>
    <source>
        <strain evidence="4">HB14</strain>
    </source>
</reference>
<proteinExistence type="inferred from homology"/>
<evidence type="ECO:0000256" key="1">
    <source>
        <dbReference type="ARBA" id="ARBA00022988"/>
    </source>
</evidence>
<comment type="caution">
    <text evidence="4">The sequence shown here is derived from an EMBL/GenBank/DDBJ whole genome shotgun (WGS) entry which is preliminary data.</text>
</comment>
<dbReference type="GO" id="GO:0016151">
    <property type="term" value="F:nickel cation binding"/>
    <property type="evidence" value="ECO:0007669"/>
    <property type="project" value="UniProtKB-UniRule"/>
</dbReference>
<dbReference type="PANTHER" id="PTHR33620">
    <property type="entry name" value="UREASE ACCESSORY PROTEIN F"/>
    <property type="match status" value="1"/>
</dbReference>
<accession>A0A9X2I123</accession>
<dbReference type="PIRSF" id="PIRSF009467">
    <property type="entry name" value="Ureas_acces_UreF"/>
    <property type="match status" value="1"/>
</dbReference>
<comment type="similarity">
    <text evidence="3">Belongs to the UreF family.</text>
</comment>
<comment type="subunit">
    <text evidence="3">UreD, UreF and UreG form a complex that acts as a GTP-hydrolysis-dependent molecular chaperone, activating the urease apoprotein by helping to assemble the nickel containing metallocenter of UreC. The UreE protein probably delivers the nickel.</text>
</comment>
<dbReference type="HAMAP" id="MF_01385">
    <property type="entry name" value="UreF"/>
    <property type="match status" value="1"/>
</dbReference>
<dbReference type="Pfam" id="PF01730">
    <property type="entry name" value="UreF"/>
    <property type="match status" value="1"/>
</dbReference>
<comment type="function">
    <text evidence="3">Required for maturation of urease via the functional incorporation of the urease nickel metallocenter.</text>
</comment>
<sequence length="223" mass="25117">MASTALLHLLHLVSPALPVGAYAYSQGLEYAVEEGWLKDDEALRDWLANVMSHSLAYLDVPVLRRCYAAWQQGDIDRVNHWNDYTRACRETSELLLEDEQLGQALNRLLVSLQVPRSERSLYRSTPGFVCQFALAGVHWNVDLDELAQGLVWSWLENQVAAATKIVPLGQTHAQQVLVALMPEVQETCERAKSVKDEEIGLSLPGLAMASCLHERQYTRLFRS</sequence>
<dbReference type="EMBL" id="JAMFTH010000001">
    <property type="protein sequence ID" value="MCP8898236.1"/>
    <property type="molecule type" value="Genomic_DNA"/>
</dbReference>
<keyword evidence="1 3" id="KW-0996">Nickel insertion</keyword>
<evidence type="ECO:0000313" key="4">
    <source>
        <dbReference type="EMBL" id="MCP8898236.1"/>
    </source>
</evidence>
<evidence type="ECO:0000313" key="5">
    <source>
        <dbReference type="Proteomes" id="UP001139319"/>
    </source>
</evidence>
<keyword evidence="5" id="KW-1185">Reference proteome</keyword>
<comment type="subcellular location">
    <subcellularLocation>
        <location evidence="3">Cytoplasm</location>
    </subcellularLocation>
</comment>
<keyword evidence="3" id="KW-0963">Cytoplasm</keyword>
<dbReference type="PANTHER" id="PTHR33620:SF1">
    <property type="entry name" value="UREASE ACCESSORY PROTEIN F"/>
    <property type="match status" value="1"/>
</dbReference>
<reference evidence="4" key="2">
    <citation type="submission" date="2023-01" db="EMBL/GenBank/DDBJ databases">
        <title>Gilvimarinus xylanilyticus HB14 isolated from Caulerpa lentillifera aquaculture base in Hainan, China.</title>
        <authorList>
            <person name="Zhang Y.-J."/>
        </authorList>
    </citation>
    <scope>NUCLEOTIDE SEQUENCE</scope>
    <source>
        <strain evidence="4">HB14</strain>
    </source>
</reference>
<name>A0A9X2I123_9GAMM</name>
<gene>
    <name evidence="3" type="primary">ureF</name>
    <name evidence="4" type="ORF">M6D89_02855</name>
</gene>
<evidence type="ECO:0000256" key="3">
    <source>
        <dbReference type="HAMAP-Rule" id="MF_01385"/>
    </source>
</evidence>
<dbReference type="AlphaFoldDB" id="A0A9X2I123"/>
<dbReference type="InterPro" id="IPR002639">
    <property type="entry name" value="UreF"/>
</dbReference>
<dbReference type="GO" id="GO:0005737">
    <property type="term" value="C:cytoplasm"/>
    <property type="evidence" value="ECO:0007669"/>
    <property type="project" value="UniProtKB-SubCell"/>
</dbReference>
<dbReference type="RefSeq" id="WP_253966521.1">
    <property type="nucleotide sequence ID" value="NZ_JAMFTH010000001.1"/>
</dbReference>
<dbReference type="Proteomes" id="UP001139319">
    <property type="component" value="Unassembled WGS sequence"/>
</dbReference>
<organism evidence="4 5">
    <name type="scientific">Gilvimarinus xylanilyticus</name>
    <dbReference type="NCBI Taxonomy" id="2944139"/>
    <lineage>
        <taxon>Bacteria</taxon>
        <taxon>Pseudomonadati</taxon>
        <taxon>Pseudomonadota</taxon>
        <taxon>Gammaproteobacteria</taxon>
        <taxon>Cellvibrionales</taxon>
        <taxon>Cellvibrionaceae</taxon>
        <taxon>Gilvimarinus</taxon>
    </lineage>
</organism>
<keyword evidence="2 3" id="KW-0143">Chaperone</keyword>